<evidence type="ECO:0000256" key="4">
    <source>
        <dbReference type="ARBA" id="ARBA00023235"/>
    </source>
</evidence>
<evidence type="ECO:0000256" key="1">
    <source>
        <dbReference type="ARBA" id="ARBA00000971"/>
    </source>
</evidence>
<comment type="similarity">
    <text evidence="2 6">Belongs to the FKBP-type PPIase family.</text>
</comment>
<dbReference type="GO" id="GO:0003755">
    <property type="term" value="F:peptidyl-prolyl cis-trans isomerase activity"/>
    <property type="evidence" value="ECO:0007669"/>
    <property type="project" value="UniProtKB-UniRule"/>
</dbReference>
<feature type="domain" description="PPIase FKBP-type" evidence="7">
    <location>
        <begin position="9"/>
        <end position="93"/>
    </location>
</feature>
<evidence type="ECO:0000259" key="7">
    <source>
        <dbReference type="PROSITE" id="PS50059"/>
    </source>
</evidence>
<evidence type="ECO:0000313" key="9">
    <source>
        <dbReference type="Proteomes" id="UP001164472"/>
    </source>
</evidence>
<comment type="catalytic activity">
    <reaction evidence="1 5 6">
        <text>[protein]-peptidylproline (omega=180) = [protein]-peptidylproline (omega=0)</text>
        <dbReference type="Rhea" id="RHEA:16237"/>
        <dbReference type="Rhea" id="RHEA-COMP:10747"/>
        <dbReference type="Rhea" id="RHEA-COMP:10748"/>
        <dbReference type="ChEBI" id="CHEBI:83833"/>
        <dbReference type="ChEBI" id="CHEBI:83834"/>
        <dbReference type="EC" id="5.2.1.8"/>
    </reaction>
</comment>
<dbReference type="Gene3D" id="2.40.10.330">
    <property type="match status" value="1"/>
</dbReference>
<dbReference type="PANTHER" id="PTHR47861:SF4">
    <property type="entry name" value="FKBP-TYPE 16 KDA PEPTIDYL-PROLYL CIS-TRANS ISOMERASE"/>
    <property type="match status" value="1"/>
</dbReference>
<evidence type="ECO:0000313" key="8">
    <source>
        <dbReference type="EMBL" id="UZW73897.1"/>
    </source>
</evidence>
<dbReference type="PANTHER" id="PTHR47861">
    <property type="entry name" value="FKBP-TYPE PEPTIDYL-PROLYL CIS-TRANS ISOMERASE SLYD"/>
    <property type="match status" value="1"/>
</dbReference>
<evidence type="ECO:0000256" key="6">
    <source>
        <dbReference type="RuleBase" id="RU003915"/>
    </source>
</evidence>
<evidence type="ECO:0000256" key="2">
    <source>
        <dbReference type="ARBA" id="ARBA00006577"/>
    </source>
</evidence>
<dbReference type="InterPro" id="IPR048261">
    <property type="entry name" value="SlpA/SlyD-like_ins_sf"/>
</dbReference>
<keyword evidence="9" id="KW-1185">Reference proteome</keyword>
<dbReference type="Pfam" id="PF00254">
    <property type="entry name" value="FKBP_C"/>
    <property type="match status" value="1"/>
</dbReference>
<keyword evidence="4 5" id="KW-0413">Isomerase</keyword>
<dbReference type="RefSeq" id="WP_251811358.1">
    <property type="nucleotide sequence ID" value="NZ_CP101527.1"/>
</dbReference>
<dbReference type="InterPro" id="IPR001179">
    <property type="entry name" value="PPIase_FKBP_dom"/>
</dbReference>
<dbReference type="Gene3D" id="3.10.50.40">
    <property type="match status" value="1"/>
</dbReference>
<reference evidence="8" key="1">
    <citation type="submission" date="2022-07" db="EMBL/GenBank/DDBJ databases">
        <title>Alkalimarinus sp. nov., isolated from gut of a Alitta virens.</title>
        <authorList>
            <person name="Yang A.I."/>
            <person name="Shin N.-R."/>
        </authorList>
    </citation>
    <scope>NUCLEOTIDE SEQUENCE</scope>
    <source>
        <strain evidence="8">FA028</strain>
    </source>
</reference>
<dbReference type="SUPFAM" id="SSF54534">
    <property type="entry name" value="FKBP-like"/>
    <property type="match status" value="1"/>
</dbReference>
<dbReference type="KEGG" id="asem:NNL22_12765"/>
<name>A0A9E8KPU7_9ALTE</name>
<gene>
    <name evidence="8" type="ORF">NNL22_12765</name>
</gene>
<evidence type="ECO:0000256" key="5">
    <source>
        <dbReference type="PROSITE-ProRule" id="PRU00277"/>
    </source>
</evidence>
<proteinExistence type="inferred from homology"/>
<keyword evidence="3 5" id="KW-0697">Rotamase</keyword>
<dbReference type="Proteomes" id="UP001164472">
    <property type="component" value="Chromosome"/>
</dbReference>
<dbReference type="EC" id="5.2.1.8" evidence="6"/>
<sequence>MSELEVGKDTGVVLHFSLKLDDGSVVDSTFEGDAAAFEFGDGNLPAGFEELLVGMKAGEKGQWDVPPEKAFGMPNPNNQQRMKRSEFPADMELAEGLVVSFADANKSELPGVVAELSDDEVLIDFNHPLAGKTLRFEVQILSVTALGEDK</sequence>
<dbReference type="AlphaFoldDB" id="A0A9E8KPU7"/>
<protein>
    <recommendedName>
        <fullName evidence="6">Peptidyl-prolyl cis-trans isomerase</fullName>
        <ecNumber evidence="6">5.2.1.8</ecNumber>
    </recommendedName>
</protein>
<dbReference type="InterPro" id="IPR046357">
    <property type="entry name" value="PPIase_dom_sf"/>
</dbReference>
<evidence type="ECO:0000256" key="3">
    <source>
        <dbReference type="ARBA" id="ARBA00023110"/>
    </source>
</evidence>
<dbReference type="PROSITE" id="PS50059">
    <property type="entry name" value="FKBP_PPIASE"/>
    <property type="match status" value="1"/>
</dbReference>
<dbReference type="EMBL" id="CP101527">
    <property type="protein sequence ID" value="UZW73897.1"/>
    <property type="molecule type" value="Genomic_DNA"/>
</dbReference>
<accession>A0A9E8KPU7</accession>
<organism evidence="8 9">
    <name type="scientific">Alkalimarinus sediminis</name>
    <dbReference type="NCBI Taxonomy" id="1632866"/>
    <lineage>
        <taxon>Bacteria</taxon>
        <taxon>Pseudomonadati</taxon>
        <taxon>Pseudomonadota</taxon>
        <taxon>Gammaproteobacteria</taxon>
        <taxon>Alteromonadales</taxon>
        <taxon>Alteromonadaceae</taxon>
        <taxon>Alkalimarinus</taxon>
    </lineage>
</organism>